<keyword evidence="11" id="KW-1185">Reference proteome</keyword>
<dbReference type="GO" id="GO:0004349">
    <property type="term" value="F:glutamate 5-kinase activity"/>
    <property type="evidence" value="ECO:0007669"/>
    <property type="project" value="UniProtKB-UniRule"/>
</dbReference>
<dbReference type="PROSITE" id="PS50890">
    <property type="entry name" value="PUA"/>
    <property type="match status" value="1"/>
</dbReference>
<proteinExistence type="inferred from homology"/>
<dbReference type="PANTHER" id="PTHR43654:SF1">
    <property type="entry name" value="ISOPENTENYL PHOSPHATE KINASE"/>
    <property type="match status" value="1"/>
</dbReference>
<dbReference type="EMBL" id="FQVL01000001">
    <property type="protein sequence ID" value="SHE48845.1"/>
    <property type="molecule type" value="Genomic_DNA"/>
</dbReference>
<evidence type="ECO:0000256" key="6">
    <source>
        <dbReference type="ARBA" id="ARBA00022777"/>
    </source>
</evidence>
<evidence type="ECO:0000256" key="2">
    <source>
        <dbReference type="ARBA" id="ARBA00022605"/>
    </source>
</evidence>
<evidence type="ECO:0000259" key="9">
    <source>
        <dbReference type="SMART" id="SM00359"/>
    </source>
</evidence>
<dbReference type="Gene3D" id="2.30.130.10">
    <property type="entry name" value="PUA domain"/>
    <property type="match status" value="1"/>
</dbReference>
<dbReference type="GO" id="GO:0005829">
    <property type="term" value="C:cytosol"/>
    <property type="evidence" value="ECO:0007669"/>
    <property type="project" value="TreeGrafter"/>
</dbReference>
<dbReference type="PROSITE" id="PS00902">
    <property type="entry name" value="GLUTAMATE_5_KINASE"/>
    <property type="match status" value="1"/>
</dbReference>
<dbReference type="InterPro" id="IPR005715">
    <property type="entry name" value="Glu_5kinase/COase_Synthase"/>
</dbReference>
<comment type="subcellular location">
    <subcellularLocation>
        <location evidence="8">Cytoplasm</location>
    </subcellularLocation>
</comment>
<dbReference type="PANTHER" id="PTHR43654">
    <property type="entry name" value="GLUTAMATE 5-KINASE"/>
    <property type="match status" value="1"/>
</dbReference>
<dbReference type="NCBIfam" id="TIGR01027">
    <property type="entry name" value="proB"/>
    <property type="match status" value="1"/>
</dbReference>
<evidence type="ECO:0000313" key="11">
    <source>
        <dbReference type="Proteomes" id="UP000184476"/>
    </source>
</evidence>
<comment type="catalytic activity">
    <reaction evidence="8">
        <text>L-glutamate + ATP = L-glutamyl 5-phosphate + ADP</text>
        <dbReference type="Rhea" id="RHEA:14877"/>
        <dbReference type="ChEBI" id="CHEBI:29985"/>
        <dbReference type="ChEBI" id="CHEBI:30616"/>
        <dbReference type="ChEBI" id="CHEBI:58274"/>
        <dbReference type="ChEBI" id="CHEBI:456216"/>
        <dbReference type="EC" id="2.7.2.11"/>
    </reaction>
</comment>
<dbReference type="AlphaFoldDB" id="A0A1M4TWJ4"/>
<evidence type="ECO:0000256" key="5">
    <source>
        <dbReference type="ARBA" id="ARBA00022741"/>
    </source>
</evidence>
<protein>
    <recommendedName>
        <fullName evidence="8">Glutamate 5-kinase</fullName>
        <ecNumber evidence="8">2.7.2.11</ecNumber>
    </recommendedName>
    <alternativeName>
        <fullName evidence="8">Gamma-glutamyl kinase</fullName>
        <shortName evidence="8">GK</shortName>
    </alternativeName>
</protein>
<dbReference type="InterPro" id="IPR002478">
    <property type="entry name" value="PUA"/>
</dbReference>
<feature type="binding site" evidence="8">
    <location>
        <begin position="166"/>
        <end position="167"/>
    </location>
    <ligand>
        <name>ATP</name>
        <dbReference type="ChEBI" id="CHEBI:30616"/>
    </ligand>
</feature>
<dbReference type="OrthoDB" id="9804434at2"/>
<dbReference type="HAMAP" id="MF_00456">
    <property type="entry name" value="ProB"/>
    <property type="match status" value="1"/>
</dbReference>
<dbReference type="GO" id="GO:0003723">
    <property type="term" value="F:RNA binding"/>
    <property type="evidence" value="ECO:0007669"/>
    <property type="project" value="InterPro"/>
</dbReference>
<comment type="similarity">
    <text evidence="8">Belongs to the glutamate 5-kinase family.</text>
</comment>
<keyword evidence="1 8" id="KW-0963">Cytoplasm</keyword>
<dbReference type="InterPro" id="IPR011529">
    <property type="entry name" value="Glu_5kinase"/>
</dbReference>
<dbReference type="Pfam" id="PF01472">
    <property type="entry name" value="PUA"/>
    <property type="match status" value="1"/>
</dbReference>
<evidence type="ECO:0000256" key="8">
    <source>
        <dbReference type="HAMAP-Rule" id="MF_00456"/>
    </source>
</evidence>
<dbReference type="PRINTS" id="PR00474">
    <property type="entry name" value="GLU5KINASE"/>
</dbReference>
<dbReference type="InterPro" id="IPR036974">
    <property type="entry name" value="PUA_sf"/>
</dbReference>
<dbReference type="Proteomes" id="UP000184476">
    <property type="component" value="Unassembled WGS sequence"/>
</dbReference>
<dbReference type="Gene3D" id="3.40.1160.10">
    <property type="entry name" value="Acetylglutamate kinase-like"/>
    <property type="match status" value="1"/>
</dbReference>
<dbReference type="InterPro" id="IPR019797">
    <property type="entry name" value="Glutamate_5-kinase_CS"/>
</dbReference>
<dbReference type="EC" id="2.7.2.11" evidence="8"/>
<dbReference type="CDD" id="cd04242">
    <property type="entry name" value="AAK_G5K_ProB"/>
    <property type="match status" value="1"/>
</dbReference>
<dbReference type="GO" id="GO:0005524">
    <property type="term" value="F:ATP binding"/>
    <property type="evidence" value="ECO:0007669"/>
    <property type="project" value="UniProtKB-KW"/>
</dbReference>
<comment type="pathway">
    <text evidence="8">Amino-acid biosynthesis; L-proline biosynthesis; L-glutamate 5-semialdehyde from L-glutamate: step 1/2.</text>
</comment>
<dbReference type="InterPro" id="IPR041739">
    <property type="entry name" value="G5K_ProB"/>
</dbReference>
<dbReference type="InterPro" id="IPR015947">
    <property type="entry name" value="PUA-like_sf"/>
</dbReference>
<dbReference type="SUPFAM" id="SSF53633">
    <property type="entry name" value="Carbamate kinase-like"/>
    <property type="match status" value="1"/>
</dbReference>
<sequence length="365" mass="40449">MNRVVIKIGTSSLTDQKGQLSEVKMKKIVHQVAKLQRSEVWQPVLVSSGAIAIGLESLGWSRQITVSEKQAAAAVGQGLLIEKYRQLFAKQGLQVAQLLLTRADIEDRKRFIHIRNTMETLIRHRIVPIVNENDTVAVEEIEFGDNDSLGSFVALVTEAQRFILLTDIDGLYTANPHRVAEAKRIDKIYEITKEIESLAAGSESMVGTGGMRTKVSAAKIATHSGIDVVIASFEEPNVVEKVLRNEPIGTRFYPQQRMSSKKSWLAYSTRSEGKLIIDQGAAQALTSRGSSLLLAGVKGVKGNFAVGAVVDIISEYDQLIGKGMVNFSDRDLVHLLERQSLGERFNNYHECIHRDQLVVLQEEEK</sequence>
<keyword evidence="4 8" id="KW-0808">Transferase</keyword>
<dbReference type="RefSeq" id="WP_073151969.1">
    <property type="nucleotide sequence ID" value="NZ_FQVL01000001.1"/>
</dbReference>
<feature type="binding site" evidence="8">
    <location>
        <position position="48"/>
    </location>
    <ligand>
        <name>substrate</name>
    </ligand>
</feature>
<reference evidence="10 11" key="1">
    <citation type="submission" date="2016-11" db="EMBL/GenBank/DDBJ databases">
        <authorList>
            <person name="Jaros S."/>
            <person name="Januszkiewicz K."/>
            <person name="Wedrychowicz H."/>
        </authorList>
    </citation>
    <scope>NUCLEOTIDE SEQUENCE [LARGE SCALE GENOMIC DNA]</scope>
    <source>
        <strain evidence="10 11">DSM 44666</strain>
    </source>
</reference>
<feature type="binding site" evidence="8">
    <location>
        <position position="7"/>
    </location>
    <ligand>
        <name>ATP</name>
        <dbReference type="ChEBI" id="CHEBI:30616"/>
    </ligand>
</feature>
<dbReference type="CDD" id="cd21157">
    <property type="entry name" value="PUA_G5K"/>
    <property type="match status" value="1"/>
</dbReference>
<dbReference type="InterPro" id="IPR036393">
    <property type="entry name" value="AceGlu_kinase-like_sf"/>
</dbReference>
<evidence type="ECO:0000256" key="7">
    <source>
        <dbReference type="ARBA" id="ARBA00022840"/>
    </source>
</evidence>
<keyword evidence="6 8" id="KW-0418">Kinase</keyword>
<dbReference type="Pfam" id="PF00696">
    <property type="entry name" value="AA_kinase"/>
    <property type="match status" value="1"/>
</dbReference>
<dbReference type="SUPFAM" id="SSF88697">
    <property type="entry name" value="PUA domain-like"/>
    <property type="match status" value="1"/>
</dbReference>
<organism evidence="10 11">
    <name type="scientific">Seinonella peptonophila</name>
    <dbReference type="NCBI Taxonomy" id="112248"/>
    <lineage>
        <taxon>Bacteria</taxon>
        <taxon>Bacillati</taxon>
        <taxon>Bacillota</taxon>
        <taxon>Bacilli</taxon>
        <taxon>Bacillales</taxon>
        <taxon>Thermoactinomycetaceae</taxon>
        <taxon>Seinonella</taxon>
    </lineage>
</organism>
<feature type="binding site" evidence="8">
    <location>
        <position position="134"/>
    </location>
    <ligand>
        <name>substrate</name>
    </ligand>
</feature>
<name>A0A1M4TWJ4_9BACL</name>
<keyword evidence="2 8" id="KW-0028">Amino-acid biosynthesis</keyword>
<dbReference type="InterPro" id="IPR001057">
    <property type="entry name" value="Glu/AcGlu_kinase"/>
</dbReference>
<feature type="domain" description="PUA" evidence="9">
    <location>
        <begin position="273"/>
        <end position="365"/>
    </location>
</feature>
<keyword evidence="5 8" id="KW-0547">Nucleotide-binding</keyword>
<gene>
    <name evidence="8" type="primary">proB</name>
    <name evidence="10" type="ORF">SAMN05444392_101683</name>
</gene>
<dbReference type="SMART" id="SM00359">
    <property type="entry name" value="PUA"/>
    <property type="match status" value="1"/>
</dbReference>
<keyword evidence="3 8" id="KW-0641">Proline biosynthesis</keyword>
<dbReference type="FunFam" id="3.40.1160.10:FF:000018">
    <property type="entry name" value="Glutamate 5-kinase"/>
    <property type="match status" value="1"/>
</dbReference>
<dbReference type="GO" id="GO:0055129">
    <property type="term" value="P:L-proline biosynthetic process"/>
    <property type="evidence" value="ECO:0007669"/>
    <property type="project" value="UniProtKB-UniRule"/>
</dbReference>
<evidence type="ECO:0000256" key="4">
    <source>
        <dbReference type="ARBA" id="ARBA00022679"/>
    </source>
</evidence>
<dbReference type="InterPro" id="IPR001048">
    <property type="entry name" value="Asp/Glu/Uridylate_kinase"/>
</dbReference>
<feature type="binding site" evidence="8">
    <location>
        <position position="146"/>
    </location>
    <ligand>
        <name>substrate</name>
    </ligand>
</feature>
<accession>A0A1M4TWJ4</accession>
<dbReference type="STRING" id="112248.SAMN05444392_101683"/>
<keyword evidence="7 8" id="KW-0067">ATP-binding</keyword>
<evidence type="ECO:0000313" key="10">
    <source>
        <dbReference type="EMBL" id="SHE48845.1"/>
    </source>
</evidence>
<dbReference type="PIRSF" id="PIRSF000729">
    <property type="entry name" value="GK"/>
    <property type="match status" value="1"/>
</dbReference>
<feature type="binding site" evidence="8">
    <location>
        <begin position="208"/>
        <end position="214"/>
    </location>
    <ligand>
        <name>ATP</name>
        <dbReference type="ChEBI" id="CHEBI:30616"/>
    </ligand>
</feature>
<evidence type="ECO:0000256" key="1">
    <source>
        <dbReference type="ARBA" id="ARBA00022490"/>
    </source>
</evidence>
<evidence type="ECO:0000256" key="3">
    <source>
        <dbReference type="ARBA" id="ARBA00022650"/>
    </source>
</evidence>
<comment type="function">
    <text evidence="8">Catalyzes the transfer of a phosphate group to glutamate to form L-glutamate 5-phosphate.</text>
</comment>
<dbReference type="UniPathway" id="UPA00098">
    <property type="reaction ID" value="UER00359"/>
</dbReference>